<organism evidence="1 2">
    <name type="scientific">Sphaerodactylus townsendi</name>
    <dbReference type="NCBI Taxonomy" id="933632"/>
    <lineage>
        <taxon>Eukaryota</taxon>
        <taxon>Metazoa</taxon>
        <taxon>Chordata</taxon>
        <taxon>Craniata</taxon>
        <taxon>Vertebrata</taxon>
        <taxon>Euteleostomi</taxon>
        <taxon>Lepidosauria</taxon>
        <taxon>Squamata</taxon>
        <taxon>Bifurcata</taxon>
        <taxon>Gekkota</taxon>
        <taxon>Sphaerodactylidae</taxon>
        <taxon>Sphaerodactylus</taxon>
    </lineage>
</organism>
<sequence length="75" mass="8117">MDCRVTLEGDMLDGAKESLSPVSAAFSKIRKAFRAFWNKNGLLTLSLLSVVTGCLLGFLLRTLELSELSLPEGQG</sequence>
<dbReference type="Proteomes" id="UP000827872">
    <property type="component" value="Linkage Group LG05"/>
</dbReference>
<keyword evidence="2" id="KW-1185">Reference proteome</keyword>
<accession>A0ACB8F2K5</accession>
<reference evidence="1" key="1">
    <citation type="submission" date="2021-08" db="EMBL/GenBank/DDBJ databases">
        <title>The first chromosome-level gecko genome reveals the dynamic sex chromosomes of Neotropical dwarf geckos (Sphaerodactylidae: Sphaerodactylus).</title>
        <authorList>
            <person name="Pinto B.J."/>
            <person name="Keating S.E."/>
            <person name="Gamble T."/>
        </authorList>
    </citation>
    <scope>NUCLEOTIDE SEQUENCE</scope>
    <source>
        <strain evidence="1">TG3544</strain>
    </source>
</reference>
<proteinExistence type="predicted"/>
<gene>
    <name evidence="1" type="ORF">K3G42_003544</name>
</gene>
<dbReference type="EMBL" id="CM037618">
    <property type="protein sequence ID" value="KAH7998985.1"/>
    <property type="molecule type" value="Genomic_DNA"/>
</dbReference>
<protein>
    <submittedName>
        <fullName evidence="1">Uncharacterized protein</fullName>
    </submittedName>
</protein>
<name>A0ACB8F2K5_9SAUR</name>
<comment type="caution">
    <text evidence="1">The sequence shown here is derived from an EMBL/GenBank/DDBJ whole genome shotgun (WGS) entry which is preliminary data.</text>
</comment>
<evidence type="ECO:0000313" key="2">
    <source>
        <dbReference type="Proteomes" id="UP000827872"/>
    </source>
</evidence>
<evidence type="ECO:0000313" key="1">
    <source>
        <dbReference type="EMBL" id="KAH7998985.1"/>
    </source>
</evidence>